<reference evidence="3 4" key="1">
    <citation type="submission" date="2024-03" db="EMBL/GenBank/DDBJ databases">
        <title>Pseudoalteromonas qingdaonensis sp. nov., isolated from the intestines of marine benthic organisms.</title>
        <authorList>
            <person name="Lin X."/>
            <person name="Fang S."/>
            <person name="Hu X."/>
        </authorList>
    </citation>
    <scope>NUCLEOTIDE SEQUENCE [LARGE SCALE GENOMIC DNA]</scope>
    <source>
        <strain evidence="3 4">YIC-827</strain>
    </source>
</reference>
<dbReference type="Pfam" id="PF00563">
    <property type="entry name" value="EAL"/>
    <property type="match status" value="1"/>
</dbReference>
<feature type="domain" description="EAL" evidence="2">
    <location>
        <begin position="284"/>
        <end position="527"/>
    </location>
</feature>
<name>A0ABU9MUW6_9GAMM</name>
<evidence type="ECO:0000313" key="4">
    <source>
        <dbReference type="Proteomes" id="UP001447008"/>
    </source>
</evidence>
<dbReference type="PANTHER" id="PTHR33121:SF79">
    <property type="entry name" value="CYCLIC DI-GMP PHOSPHODIESTERASE PDED-RELATED"/>
    <property type="match status" value="1"/>
</dbReference>
<dbReference type="Proteomes" id="UP001447008">
    <property type="component" value="Unassembled WGS sequence"/>
</dbReference>
<dbReference type="PANTHER" id="PTHR33121">
    <property type="entry name" value="CYCLIC DI-GMP PHOSPHODIESTERASE PDEF"/>
    <property type="match status" value="1"/>
</dbReference>
<gene>
    <name evidence="3" type="ORF">WCN91_06545</name>
</gene>
<dbReference type="RefSeq" id="WP_342677435.1">
    <property type="nucleotide sequence ID" value="NZ_JBCGCU010000005.1"/>
</dbReference>
<dbReference type="InterPro" id="IPR050706">
    <property type="entry name" value="Cyclic-di-GMP_PDE-like"/>
</dbReference>
<evidence type="ECO:0000259" key="2">
    <source>
        <dbReference type="PROSITE" id="PS50883"/>
    </source>
</evidence>
<feature type="coiled-coil region" evidence="1">
    <location>
        <begin position="19"/>
        <end position="46"/>
    </location>
</feature>
<organism evidence="3 4">
    <name type="scientific">Pseudoalteromonas qingdaonensis</name>
    <dbReference type="NCBI Taxonomy" id="3131913"/>
    <lineage>
        <taxon>Bacteria</taxon>
        <taxon>Pseudomonadati</taxon>
        <taxon>Pseudomonadota</taxon>
        <taxon>Gammaproteobacteria</taxon>
        <taxon>Alteromonadales</taxon>
        <taxon>Pseudoalteromonadaceae</taxon>
        <taxon>Pseudoalteromonas</taxon>
    </lineage>
</organism>
<evidence type="ECO:0000313" key="3">
    <source>
        <dbReference type="EMBL" id="MEM0515086.1"/>
    </source>
</evidence>
<protein>
    <submittedName>
        <fullName evidence="3">EAL domain-containing protein</fullName>
    </submittedName>
</protein>
<dbReference type="PROSITE" id="PS50883">
    <property type="entry name" value="EAL"/>
    <property type="match status" value="1"/>
</dbReference>
<dbReference type="Gene3D" id="3.20.20.450">
    <property type="entry name" value="EAL domain"/>
    <property type="match status" value="1"/>
</dbReference>
<proteinExistence type="predicted"/>
<keyword evidence="1" id="KW-0175">Coiled coil</keyword>
<dbReference type="InterPro" id="IPR035919">
    <property type="entry name" value="EAL_sf"/>
</dbReference>
<comment type="caution">
    <text evidence="3">The sequence shown here is derived from an EMBL/GenBank/DDBJ whole genome shotgun (WGS) entry which is preliminary data.</text>
</comment>
<accession>A0ABU9MUW6</accession>
<dbReference type="EMBL" id="JBCGCU010000005">
    <property type="protein sequence ID" value="MEM0515086.1"/>
    <property type="molecule type" value="Genomic_DNA"/>
</dbReference>
<dbReference type="CDD" id="cd01948">
    <property type="entry name" value="EAL"/>
    <property type="match status" value="1"/>
</dbReference>
<dbReference type="SMART" id="SM00052">
    <property type="entry name" value="EAL"/>
    <property type="match status" value="1"/>
</dbReference>
<sequence length="527" mass="59602">MLGTLLMVLFNAILVWSLMQERQSQIQQLETRLEQLGSVNEQVLSTVLAPYGLSSKAQRGSFVMPVQFKLALSSGSLTVYSQPLWQQHSHWFIAINVLLLIFLWRLVQWLRRTEWRSARAFSHRGGQKKEAEHQDTHPASANLLGVNQLYQSVFAIVYCQRLSSVATGIASLFETLLQEQLQHQQRVSVKVLNSGCLAITVKEVAYKQLETHLQNFSVMALKCCRNLLPDLRRDEVKVGLCNYRSGADQAVVYQLCQSALALARQSEHKHCYRIPFSHNHSMLLAAKSCSLVDAINNEQFVCFFQPVFGLYNEEIIHHETLLRIRHPQLGLISSEYLLSHSTPESAARSVDIAVLKRLETMLKSEQLQADISLNIHPSSWLDDDMWRRLEEFLTAHSRVCLECPAALLAKQPRLIAKRLKSTAACQRGIIVDQLSKWPTDSLSTLKVPIKAVKLASELISHVDTDRHIQRRVLSYVANAQRFGIAVYAVGIERQQQAEVLKQLGVQGAQGFYFTGAINQLSAFNLPQ</sequence>
<evidence type="ECO:0000256" key="1">
    <source>
        <dbReference type="SAM" id="Coils"/>
    </source>
</evidence>
<dbReference type="InterPro" id="IPR001633">
    <property type="entry name" value="EAL_dom"/>
</dbReference>
<keyword evidence="4" id="KW-1185">Reference proteome</keyword>
<dbReference type="SUPFAM" id="SSF141868">
    <property type="entry name" value="EAL domain-like"/>
    <property type="match status" value="1"/>
</dbReference>